<organism evidence="1">
    <name type="scientific">Anguilla anguilla</name>
    <name type="common">European freshwater eel</name>
    <name type="synonym">Muraena anguilla</name>
    <dbReference type="NCBI Taxonomy" id="7936"/>
    <lineage>
        <taxon>Eukaryota</taxon>
        <taxon>Metazoa</taxon>
        <taxon>Chordata</taxon>
        <taxon>Craniata</taxon>
        <taxon>Vertebrata</taxon>
        <taxon>Euteleostomi</taxon>
        <taxon>Actinopterygii</taxon>
        <taxon>Neopterygii</taxon>
        <taxon>Teleostei</taxon>
        <taxon>Anguilliformes</taxon>
        <taxon>Anguillidae</taxon>
        <taxon>Anguilla</taxon>
    </lineage>
</organism>
<dbReference type="EMBL" id="GBXM01069588">
    <property type="protein sequence ID" value="JAH38989.1"/>
    <property type="molecule type" value="Transcribed_RNA"/>
</dbReference>
<protein>
    <submittedName>
        <fullName evidence="1">Uncharacterized protein</fullName>
    </submittedName>
</protein>
<sequence>MRHTRAGELAASAGQKQEL</sequence>
<accession>A0A0E9SC72</accession>
<reference evidence="1" key="2">
    <citation type="journal article" date="2015" name="Fish Shellfish Immunol.">
        <title>Early steps in the European eel (Anguilla anguilla)-Vibrio vulnificus interaction in the gills: Role of the RtxA13 toxin.</title>
        <authorList>
            <person name="Callol A."/>
            <person name="Pajuelo D."/>
            <person name="Ebbesson L."/>
            <person name="Teles M."/>
            <person name="MacKenzie S."/>
            <person name="Amaro C."/>
        </authorList>
    </citation>
    <scope>NUCLEOTIDE SEQUENCE</scope>
</reference>
<name>A0A0E9SC72_ANGAN</name>
<proteinExistence type="predicted"/>
<dbReference type="AlphaFoldDB" id="A0A0E9SC72"/>
<evidence type="ECO:0000313" key="1">
    <source>
        <dbReference type="EMBL" id="JAH38989.1"/>
    </source>
</evidence>
<reference evidence="1" key="1">
    <citation type="submission" date="2014-11" db="EMBL/GenBank/DDBJ databases">
        <authorList>
            <person name="Amaro Gonzalez C."/>
        </authorList>
    </citation>
    <scope>NUCLEOTIDE SEQUENCE</scope>
</reference>